<proteinExistence type="predicted"/>
<reference evidence="1" key="1">
    <citation type="journal article" date="2017" name="J. Phycol.">
        <title>Analysis of chloroplast genomes and a supermatrix inform reclassification of the Rhodomelaceae (Rhodophyta).</title>
        <authorList>
            <person name="Diaz-Tapia P."/>
            <person name="Maggs C.A."/>
            <person name="West J.A."/>
            <person name="Verbruggen H."/>
        </authorList>
    </citation>
    <scope>NUCLEOTIDE SEQUENCE</scope>
    <source>
        <strain evidence="1">PD831</strain>
    </source>
</reference>
<organism evidence="1">
    <name type="scientific">Vertebrata isogona</name>
    <dbReference type="NCBI Taxonomy" id="2006944"/>
    <lineage>
        <taxon>Eukaryota</taxon>
        <taxon>Rhodophyta</taxon>
        <taxon>Florideophyceae</taxon>
        <taxon>Rhodymeniophycidae</taxon>
        <taxon>Ceramiales</taxon>
        <taxon>Rhodomelaceae</taxon>
        <taxon>Polysiphonioideae</taxon>
        <taxon>Vertebrata</taxon>
    </lineage>
</organism>
<dbReference type="RefSeq" id="YP_009395616.1">
    <property type="nucleotide sequence ID" value="NC_035278.1"/>
</dbReference>
<name>A0A1Z1MFR1_9FLOR</name>
<keyword evidence="1" id="KW-0150">Chloroplast</keyword>
<accession>A0A1Z1MFR1</accession>
<geneLocation type="chloroplast" evidence="1"/>
<dbReference type="GeneID" id="33357540"/>
<evidence type="ECO:0000313" key="1">
    <source>
        <dbReference type="EMBL" id="ARW64655.1"/>
    </source>
</evidence>
<gene>
    <name evidence="1" type="primary">petP</name>
</gene>
<dbReference type="EMBL" id="MF101433">
    <property type="protein sequence ID" value="ARW64655.1"/>
    <property type="molecule type" value="Genomic_DNA"/>
</dbReference>
<sequence length="40" mass="4967">MKIKFIPQKIKRILIKNQYVEFQLKGHKKISEKKNKYYTI</sequence>
<dbReference type="AlphaFoldDB" id="A0A1Z1MFR1"/>
<protein>
    <submittedName>
        <fullName evidence="1">Cytochrome b6-f complex subunit PetP</fullName>
    </submittedName>
</protein>
<keyword evidence="1" id="KW-0934">Plastid</keyword>